<keyword evidence="2" id="KW-1133">Transmembrane helix</keyword>
<feature type="transmembrane region" description="Helical" evidence="2">
    <location>
        <begin position="459"/>
        <end position="482"/>
    </location>
</feature>
<name>A0ABP7WT05_9ACTN</name>
<feature type="transmembrane region" description="Helical" evidence="2">
    <location>
        <begin position="45"/>
        <end position="66"/>
    </location>
</feature>
<feature type="region of interest" description="Disordered" evidence="1">
    <location>
        <begin position="791"/>
        <end position="822"/>
    </location>
</feature>
<proteinExistence type="predicted"/>
<evidence type="ECO:0000256" key="2">
    <source>
        <dbReference type="SAM" id="Phobius"/>
    </source>
</evidence>
<dbReference type="InterPro" id="IPR007111">
    <property type="entry name" value="NACHT_NTPase"/>
</dbReference>
<comment type="caution">
    <text evidence="4">The sequence shown here is derived from an EMBL/GenBank/DDBJ whole genome shotgun (WGS) entry which is preliminary data.</text>
</comment>
<dbReference type="SUPFAM" id="SSF52540">
    <property type="entry name" value="P-loop containing nucleoside triphosphate hydrolases"/>
    <property type="match status" value="1"/>
</dbReference>
<dbReference type="PROSITE" id="PS50837">
    <property type="entry name" value="NACHT"/>
    <property type="match status" value="1"/>
</dbReference>
<keyword evidence="2" id="KW-0812">Transmembrane</keyword>
<feature type="transmembrane region" description="Helical" evidence="2">
    <location>
        <begin position="686"/>
        <end position="708"/>
    </location>
</feature>
<keyword evidence="2" id="KW-0472">Membrane</keyword>
<evidence type="ECO:0000256" key="1">
    <source>
        <dbReference type="SAM" id="MobiDB-lite"/>
    </source>
</evidence>
<feature type="transmembrane region" description="Helical" evidence="2">
    <location>
        <begin position="645"/>
        <end position="665"/>
    </location>
</feature>
<accession>A0ABP7WT05</accession>
<feature type="transmembrane region" description="Helical" evidence="2">
    <location>
        <begin position="720"/>
        <end position="748"/>
    </location>
</feature>
<feature type="domain" description="NACHT" evidence="3">
    <location>
        <begin position="164"/>
        <end position="285"/>
    </location>
</feature>
<evidence type="ECO:0000313" key="4">
    <source>
        <dbReference type="EMBL" id="GAA4095706.1"/>
    </source>
</evidence>
<dbReference type="Proteomes" id="UP001500683">
    <property type="component" value="Unassembled WGS sequence"/>
</dbReference>
<organism evidence="4 5">
    <name type="scientific">Actinomadura miaoliensis</name>
    <dbReference type="NCBI Taxonomy" id="430685"/>
    <lineage>
        <taxon>Bacteria</taxon>
        <taxon>Bacillati</taxon>
        <taxon>Actinomycetota</taxon>
        <taxon>Actinomycetes</taxon>
        <taxon>Streptosporangiales</taxon>
        <taxon>Thermomonosporaceae</taxon>
        <taxon>Actinomadura</taxon>
    </lineage>
</organism>
<dbReference type="Gene3D" id="3.40.50.300">
    <property type="entry name" value="P-loop containing nucleotide triphosphate hydrolases"/>
    <property type="match status" value="1"/>
</dbReference>
<dbReference type="Pfam" id="PF05729">
    <property type="entry name" value="NACHT"/>
    <property type="match status" value="1"/>
</dbReference>
<sequence length="822" mass="89160">MIVAGYRSGWWRSLGATALGVLILTISIGLVVVLRRSGLQTAANWAQLASIPLAVVPLVPSVVAGWRRAGRDARTSTPEQLDRARETLAGLVSEQWREEIRVRRLDDPAPMAVRWRLTELPVMDHSAHVVRARRFPFGADRPRLDGRSDRVADLVRAYRDLPRRRLVILGEPGMGKTTLAVLLLRRLLQERRPGERVPVMVSLSGWDPGAVSFDEWLAGRLTETYPALRATAFGPDAPRALVRERRVLPVLDGLDELPEPSRPKVISALNEALTEDDPVILTCRTAEYEAAVNAPGGDVLTAGAVVEPRPLRPADIAAYVTHSLPPRPCGAWPDLLAALAAGERTPLTRALATPLALWLLRKVYVDTRTDPAPLLDASRFTGPGAIVDHLLDDLVDALVPANRDARDEGRPSRPRRAHRPEDVRRWLSYLALHLRAAGTTDIAWWHLPGMLPRRTVDNLTALAVGLPAGVTLALTNLVIFGISDKLGNALAYGPAFVVMHRVFTWRPARATAGRRDQCLRRAAQWLVGGLLFALTCGFGDALTDGLRDGLSDGLTIGLADGLGVGLAYGLATGFFGAGGPDAEPVHADFRLRGRARSLLRHVAIWFAGGLLLGPAVGLVDVLAGALGNEAVYVVTDGLTDQSRMYYALSITFGLTFGVGLGIRNWSRVPQATGPPQTPRQSLRRDLLVACLEAHTLGLAVGLAFGLATGMVAGPVNGVSYGLLFGLTFALMIGLRSCSGTYLVALLYLRSRRMAPLRLMRFLEDAHRLGLLRQTGTVHQFRNAKLQDRLAAHHTSGAGRPPVSPRPRHVAPHGAPRRRARRE</sequence>
<dbReference type="EMBL" id="BAAAZG010000052">
    <property type="protein sequence ID" value="GAA4095706.1"/>
    <property type="molecule type" value="Genomic_DNA"/>
</dbReference>
<feature type="transmembrane region" description="Helical" evidence="2">
    <location>
        <begin position="12"/>
        <end position="33"/>
    </location>
</feature>
<reference evidence="5" key="1">
    <citation type="journal article" date="2019" name="Int. J. Syst. Evol. Microbiol.">
        <title>The Global Catalogue of Microorganisms (GCM) 10K type strain sequencing project: providing services to taxonomists for standard genome sequencing and annotation.</title>
        <authorList>
            <consortium name="The Broad Institute Genomics Platform"/>
            <consortium name="The Broad Institute Genome Sequencing Center for Infectious Disease"/>
            <person name="Wu L."/>
            <person name="Ma J."/>
        </authorList>
    </citation>
    <scope>NUCLEOTIDE SEQUENCE [LARGE SCALE GENOMIC DNA]</scope>
    <source>
        <strain evidence="5">JCM 16702</strain>
    </source>
</reference>
<evidence type="ECO:0000259" key="3">
    <source>
        <dbReference type="PROSITE" id="PS50837"/>
    </source>
</evidence>
<feature type="transmembrane region" description="Helical" evidence="2">
    <location>
        <begin position="522"/>
        <end position="542"/>
    </location>
</feature>
<gene>
    <name evidence="4" type="ORF">GCM10022214_68690</name>
</gene>
<keyword evidence="5" id="KW-1185">Reference proteome</keyword>
<feature type="transmembrane region" description="Helical" evidence="2">
    <location>
        <begin position="598"/>
        <end position="625"/>
    </location>
</feature>
<evidence type="ECO:0000313" key="5">
    <source>
        <dbReference type="Proteomes" id="UP001500683"/>
    </source>
</evidence>
<feature type="compositionally biased region" description="Basic residues" evidence="1">
    <location>
        <begin position="805"/>
        <end position="822"/>
    </location>
</feature>
<dbReference type="InterPro" id="IPR027417">
    <property type="entry name" value="P-loop_NTPase"/>
</dbReference>
<protein>
    <submittedName>
        <fullName evidence="4">NACHT domain-containing protein</fullName>
    </submittedName>
</protein>
<feature type="transmembrane region" description="Helical" evidence="2">
    <location>
        <begin position="554"/>
        <end position="577"/>
    </location>
</feature>